<keyword evidence="1" id="KW-0472">Membrane</keyword>
<name>A0A9D2C228_9FIRM</name>
<feature type="transmembrane region" description="Helical" evidence="1">
    <location>
        <begin position="479"/>
        <end position="502"/>
    </location>
</feature>
<feature type="transmembrane region" description="Helical" evidence="1">
    <location>
        <begin position="523"/>
        <end position="548"/>
    </location>
</feature>
<evidence type="ECO:0000256" key="1">
    <source>
        <dbReference type="SAM" id="Phobius"/>
    </source>
</evidence>
<reference evidence="2" key="2">
    <citation type="submission" date="2021-04" db="EMBL/GenBank/DDBJ databases">
        <authorList>
            <person name="Gilroy R."/>
        </authorList>
    </citation>
    <scope>NUCLEOTIDE SEQUENCE</scope>
    <source>
        <strain evidence="2">1282</strain>
    </source>
</reference>
<dbReference type="AlphaFoldDB" id="A0A9D2C228"/>
<protein>
    <recommendedName>
        <fullName evidence="4">FtsX-like permease family protein</fullName>
    </recommendedName>
</protein>
<evidence type="ECO:0000313" key="2">
    <source>
        <dbReference type="EMBL" id="HIY27057.1"/>
    </source>
</evidence>
<gene>
    <name evidence="2" type="ORF">H9838_07805</name>
</gene>
<keyword evidence="1" id="KW-0812">Transmembrane</keyword>
<evidence type="ECO:0008006" key="4">
    <source>
        <dbReference type="Google" id="ProtNLM"/>
    </source>
</evidence>
<comment type="caution">
    <text evidence="2">The sequence shown here is derived from an EMBL/GenBank/DDBJ whole genome shotgun (WGS) entry which is preliminary data.</text>
</comment>
<dbReference type="Proteomes" id="UP000823915">
    <property type="component" value="Unassembled WGS sequence"/>
</dbReference>
<evidence type="ECO:0000313" key="3">
    <source>
        <dbReference type="Proteomes" id="UP000823915"/>
    </source>
</evidence>
<sequence>MKNSLKFLVRTPLKTVLFFLLITAALTVLFTGAKIGSMTSAKIEAVESTFTTLGTVEQTNVNTFPQVTLWSQNENWLKSQDADPDSTPIEKGYFQDFWPTLLDWEELERDYLSPDLLQFEGAGYVQGPEKRPYYGAWIPELQVKQPYSGFFSVLEFTPVEDTVPGIPFLAKIDRVLFGNSPGEEAYLCDHFNPEPRSLEAGKTYIAFIPGSSVVYAHEGSDELVREFPIYPFPIYGHPNSQCPYYAEVTENFYDTQWGKVWENLVQALERKRSTYPVLPTDSLDLLPTFHKGLVSVKFGREITEEEFQAGDRVCLAPMDFLLEQELEIGDTLPVSLYYADSFFSPRVEYGDRGVVNYSCMNLLDDQYQVPDVFWEEEYEIVGAYLTTGVQNATRDESEITNGLLILPSASVGPVPAENMLDTGPMLSTTTSFIIPNGTATEYLEKFRENVPESENLEITFDDGGYSQIVANLREIQLKAAILFAIGAVVTAVISVLLLYFFIVKQAHRTAVERSLGMTKRQCFLSLVGGLMVLCVAASLGAAAINLGIGTAVEDRLAQEEQEYFSTEYSLWTREEAEAPAEVEAMEGSQFLLPIAGLSVLFLALIFALSLWLVSRSLRTDPIYIINSRE</sequence>
<feature type="transmembrane region" description="Helical" evidence="1">
    <location>
        <begin position="590"/>
        <end position="613"/>
    </location>
</feature>
<organism evidence="2 3">
    <name type="scientific">Candidatus Acutalibacter pullistercoris</name>
    <dbReference type="NCBI Taxonomy" id="2838418"/>
    <lineage>
        <taxon>Bacteria</taxon>
        <taxon>Bacillati</taxon>
        <taxon>Bacillota</taxon>
        <taxon>Clostridia</taxon>
        <taxon>Eubacteriales</taxon>
        <taxon>Acutalibacteraceae</taxon>
        <taxon>Acutalibacter</taxon>
    </lineage>
</organism>
<proteinExistence type="predicted"/>
<reference evidence="2" key="1">
    <citation type="journal article" date="2021" name="PeerJ">
        <title>Extensive microbial diversity within the chicken gut microbiome revealed by metagenomics and culture.</title>
        <authorList>
            <person name="Gilroy R."/>
            <person name="Ravi A."/>
            <person name="Getino M."/>
            <person name="Pursley I."/>
            <person name="Horton D.L."/>
            <person name="Alikhan N.F."/>
            <person name="Baker D."/>
            <person name="Gharbi K."/>
            <person name="Hall N."/>
            <person name="Watson M."/>
            <person name="Adriaenssens E.M."/>
            <person name="Foster-Nyarko E."/>
            <person name="Jarju S."/>
            <person name="Secka A."/>
            <person name="Antonio M."/>
            <person name="Oren A."/>
            <person name="Chaudhuri R.R."/>
            <person name="La Ragione R."/>
            <person name="Hildebrand F."/>
            <person name="Pallen M.J."/>
        </authorList>
    </citation>
    <scope>NUCLEOTIDE SEQUENCE</scope>
    <source>
        <strain evidence="2">1282</strain>
    </source>
</reference>
<accession>A0A9D2C228</accession>
<keyword evidence="1" id="KW-1133">Transmembrane helix</keyword>
<dbReference type="EMBL" id="DXDU01000126">
    <property type="protein sequence ID" value="HIY27057.1"/>
    <property type="molecule type" value="Genomic_DNA"/>
</dbReference>